<feature type="compositionally biased region" description="Low complexity" evidence="1">
    <location>
        <begin position="49"/>
        <end position="63"/>
    </location>
</feature>
<accession>A0A2K1KIX2</accession>
<reference evidence="3" key="3">
    <citation type="submission" date="2020-12" db="UniProtKB">
        <authorList>
            <consortium name="EnsemblPlants"/>
        </authorList>
    </citation>
    <scope>IDENTIFICATION</scope>
</reference>
<reference evidence="2 4" key="2">
    <citation type="journal article" date="2018" name="Plant J.">
        <title>The Physcomitrella patens chromosome-scale assembly reveals moss genome structure and evolution.</title>
        <authorList>
            <person name="Lang D."/>
            <person name="Ullrich K.K."/>
            <person name="Murat F."/>
            <person name="Fuchs J."/>
            <person name="Jenkins J."/>
            <person name="Haas F.B."/>
            <person name="Piednoel M."/>
            <person name="Gundlach H."/>
            <person name="Van Bel M."/>
            <person name="Meyberg R."/>
            <person name="Vives C."/>
            <person name="Morata J."/>
            <person name="Symeonidi A."/>
            <person name="Hiss M."/>
            <person name="Muchero W."/>
            <person name="Kamisugi Y."/>
            <person name="Saleh O."/>
            <person name="Blanc G."/>
            <person name="Decker E.L."/>
            <person name="van Gessel N."/>
            <person name="Grimwood J."/>
            <person name="Hayes R.D."/>
            <person name="Graham S.W."/>
            <person name="Gunter L.E."/>
            <person name="McDaniel S.F."/>
            <person name="Hoernstein S.N.W."/>
            <person name="Larsson A."/>
            <person name="Li F.W."/>
            <person name="Perroud P.F."/>
            <person name="Phillips J."/>
            <person name="Ranjan P."/>
            <person name="Rokshar D.S."/>
            <person name="Rothfels C.J."/>
            <person name="Schneider L."/>
            <person name="Shu S."/>
            <person name="Stevenson D.W."/>
            <person name="Thummler F."/>
            <person name="Tillich M."/>
            <person name="Villarreal Aguilar J.C."/>
            <person name="Widiez T."/>
            <person name="Wong G.K."/>
            <person name="Wymore A."/>
            <person name="Zhang Y."/>
            <person name="Zimmer A.D."/>
            <person name="Quatrano R.S."/>
            <person name="Mayer K.F.X."/>
            <person name="Goodstein D."/>
            <person name="Casacuberta J.M."/>
            <person name="Vandepoele K."/>
            <person name="Reski R."/>
            <person name="Cuming A.C."/>
            <person name="Tuskan G.A."/>
            <person name="Maumus F."/>
            <person name="Salse J."/>
            <person name="Schmutz J."/>
            <person name="Rensing S.A."/>
        </authorList>
    </citation>
    <scope>NUCLEOTIDE SEQUENCE [LARGE SCALE GENOMIC DNA]</scope>
    <source>
        <strain evidence="3 4">cv. Gransden 2004</strain>
    </source>
</reference>
<evidence type="ECO:0000256" key="1">
    <source>
        <dbReference type="SAM" id="MobiDB-lite"/>
    </source>
</evidence>
<evidence type="ECO:0000313" key="2">
    <source>
        <dbReference type="EMBL" id="PNR53734.1"/>
    </source>
</evidence>
<name>A0A2K1KIX2_PHYPA</name>
<dbReference type="InParanoid" id="A0A2K1KIX2"/>
<feature type="compositionally biased region" description="Basic and acidic residues" evidence="1">
    <location>
        <begin position="33"/>
        <end position="48"/>
    </location>
</feature>
<feature type="region of interest" description="Disordered" evidence="1">
    <location>
        <begin position="33"/>
        <end position="63"/>
    </location>
</feature>
<proteinExistence type="predicted"/>
<dbReference type="AlphaFoldDB" id="A0A2K1KIX2"/>
<evidence type="ECO:0000313" key="3">
    <source>
        <dbReference type="EnsemblPlants" id="Pp3c5_8570V3.1"/>
    </source>
</evidence>
<reference evidence="2 4" key="1">
    <citation type="journal article" date="2008" name="Science">
        <title>The Physcomitrella genome reveals evolutionary insights into the conquest of land by plants.</title>
        <authorList>
            <person name="Rensing S."/>
            <person name="Lang D."/>
            <person name="Zimmer A."/>
            <person name="Terry A."/>
            <person name="Salamov A."/>
            <person name="Shapiro H."/>
            <person name="Nishiyama T."/>
            <person name="Perroud P.-F."/>
            <person name="Lindquist E."/>
            <person name="Kamisugi Y."/>
            <person name="Tanahashi T."/>
            <person name="Sakakibara K."/>
            <person name="Fujita T."/>
            <person name="Oishi K."/>
            <person name="Shin-I T."/>
            <person name="Kuroki Y."/>
            <person name="Toyoda A."/>
            <person name="Suzuki Y."/>
            <person name="Hashimoto A."/>
            <person name="Yamaguchi K."/>
            <person name="Sugano A."/>
            <person name="Kohara Y."/>
            <person name="Fujiyama A."/>
            <person name="Anterola A."/>
            <person name="Aoki S."/>
            <person name="Ashton N."/>
            <person name="Barbazuk W.B."/>
            <person name="Barker E."/>
            <person name="Bennetzen J."/>
            <person name="Bezanilla M."/>
            <person name="Blankenship R."/>
            <person name="Cho S.H."/>
            <person name="Dutcher S."/>
            <person name="Estelle M."/>
            <person name="Fawcett J.A."/>
            <person name="Gundlach H."/>
            <person name="Hanada K."/>
            <person name="Heyl A."/>
            <person name="Hicks K.A."/>
            <person name="Hugh J."/>
            <person name="Lohr M."/>
            <person name="Mayer K."/>
            <person name="Melkozernov A."/>
            <person name="Murata T."/>
            <person name="Nelson D."/>
            <person name="Pils B."/>
            <person name="Prigge M."/>
            <person name="Reiss B."/>
            <person name="Renner T."/>
            <person name="Rombauts S."/>
            <person name="Rushton P."/>
            <person name="Sanderfoot A."/>
            <person name="Schween G."/>
            <person name="Shiu S.-H."/>
            <person name="Stueber K."/>
            <person name="Theodoulou F.L."/>
            <person name="Tu H."/>
            <person name="Van de Peer Y."/>
            <person name="Verrier P.J."/>
            <person name="Waters E."/>
            <person name="Wood A."/>
            <person name="Yang L."/>
            <person name="Cove D."/>
            <person name="Cuming A."/>
            <person name="Hasebe M."/>
            <person name="Lucas S."/>
            <person name="Mishler D.B."/>
            <person name="Reski R."/>
            <person name="Grigoriev I."/>
            <person name="Quatrano R.S."/>
            <person name="Boore J.L."/>
        </authorList>
    </citation>
    <scope>NUCLEOTIDE SEQUENCE [LARGE SCALE GENOMIC DNA]</scope>
    <source>
        <strain evidence="3 4">cv. Gransden 2004</strain>
    </source>
</reference>
<protein>
    <submittedName>
        <fullName evidence="2 3">Uncharacterized protein</fullName>
    </submittedName>
</protein>
<dbReference type="Gramene" id="Pp3c5_8570V3.2">
    <property type="protein sequence ID" value="Pp3c5_8570V3.2"/>
    <property type="gene ID" value="Pp3c5_8570"/>
</dbReference>
<dbReference type="Proteomes" id="UP000006727">
    <property type="component" value="Chromosome 5"/>
</dbReference>
<dbReference type="Gramene" id="Pp3c5_8570V3.1">
    <property type="protein sequence ID" value="Pp3c5_8570V3.1"/>
    <property type="gene ID" value="Pp3c5_8570"/>
</dbReference>
<dbReference type="EMBL" id="ABEU02000005">
    <property type="protein sequence ID" value="PNR53734.1"/>
    <property type="molecule type" value="Genomic_DNA"/>
</dbReference>
<evidence type="ECO:0000313" key="4">
    <source>
        <dbReference type="Proteomes" id="UP000006727"/>
    </source>
</evidence>
<organism evidence="2">
    <name type="scientific">Physcomitrium patens</name>
    <name type="common">Spreading-leaved earth moss</name>
    <name type="synonym">Physcomitrella patens</name>
    <dbReference type="NCBI Taxonomy" id="3218"/>
    <lineage>
        <taxon>Eukaryota</taxon>
        <taxon>Viridiplantae</taxon>
        <taxon>Streptophyta</taxon>
        <taxon>Embryophyta</taxon>
        <taxon>Bryophyta</taxon>
        <taxon>Bryophytina</taxon>
        <taxon>Bryopsida</taxon>
        <taxon>Funariidae</taxon>
        <taxon>Funariales</taxon>
        <taxon>Funariaceae</taxon>
        <taxon>Physcomitrium</taxon>
    </lineage>
</organism>
<gene>
    <name evidence="2" type="ORF">PHYPA_007409</name>
</gene>
<dbReference type="EnsemblPlants" id="Pp3c5_8570V3.1">
    <property type="protein sequence ID" value="Pp3c5_8570V3.1"/>
    <property type="gene ID" value="Pp3c5_8570"/>
</dbReference>
<keyword evidence="4" id="KW-1185">Reference proteome</keyword>
<dbReference type="EnsemblPlants" id="Pp3c5_8570V3.2">
    <property type="protein sequence ID" value="Pp3c5_8570V3.2"/>
    <property type="gene ID" value="Pp3c5_8570"/>
</dbReference>
<sequence length="116" mass="12819">MADGFKFRDLPKSWDEKRLFWTRSQCDEIELVDRVRPGRREPVPDRPGPRATTPTRATAPTEPGPFLAQDLGSRFAYGWGRCGPSPSGPHPLNLGFAPALAGVVRLPAEPVKENIL</sequence>